<keyword evidence="1" id="KW-1133">Transmembrane helix</keyword>
<gene>
    <name evidence="2" type="ORF">A3H61_01675</name>
</gene>
<protein>
    <recommendedName>
        <fullName evidence="4">Prepilin-type N-terminal cleavage/methylation domain-containing protein</fullName>
    </recommendedName>
</protein>
<dbReference type="InterPro" id="IPR045584">
    <property type="entry name" value="Pilin-like"/>
</dbReference>
<evidence type="ECO:0000313" key="2">
    <source>
        <dbReference type="EMBL" id="OGY72683.1"/>
    </source>
</evidence>
<dbReference type="InterPro" id="IPR012902">
    <property type="entry name" value="N_methyl_site"/>
</dbReference>
<dbReference type="Gene3D" id="3.30.700.10">
    <property type="entry name" value="Glycoprotein, Type 4 Pilin"/>
    <property type="match status" value="1"/>
</dbReference>
<keyword evidence="1" id="KW-0472">Membrane</keyword>
<feature type="transmembrane region" description="Helical" evidence="1">
    <location>
        <begin position="6"/>
        <end position="30"/>
    </location>
</feature>
<keyword evidence="1" id="KW-0812">Transmembrane</keyword>
<evidence type="ECO:0000313" key="3">
    <source>
        <dbReference type="Proteomes" id="UP000178315"/>
    </source>
</evidence>
<reference evidence="2 3" key="1">
    <citation type="journal article" date="2016" name="Nat. Commun.">
        <title>Thousands of microbial genomes shed light on interconnected biogeochemical processes in an aquifer system.</title>
        <authorList>
            <person name="Anantharaman K."/>
            <person name="Brown C.T."/>
            <person name="Hug L.A."/>
            <person name="Sharon I."/>
            <person name="Castelle C.J."/>
            <person name="Probst A.J."/>
            <person name="Thomas B.C."/>
            <person name="Singh A."/>
            <person name="Wilkins M.J."/>
            <person name="Karaoz U."/>
            <person name="Brodie E.L."/>
            <person name="Williams K.H."/>
            <person name="Hubbard S.S."/>
            <person name="Banfield J.F."/>
        </authorList>
    </citation>
    <scope>NUCLEOTIDE SEQUENCE [LARGE SCALE GENOMIC DNA]</scope>
</reference>
<dbReference type="EMBL" id="MHJU01000026">
    <property type="protein sequence ID" value="OGY72683.1"/>
    <property type="molecule type" value="Genomic_DNA"/>
</dbReference>
<name>A0A1G2A705_9BACT</name>
<proteinExistence type="predicted"/>
<evidence type="ECO:0008006" key="4">
    <source>
        <dbReference type="Google" id="ProtNLM"/>
    </source>
</evidence>
<dbReference type="Proteomes" id="UP000178315">
    <property type="component" value="Unassembled WGS sequence"/>
</dbReference>
<dbReference type="SUPFAM" id="SSF54523">
    <property type="entry name" value="Pili subunits"/>
    <property type="match status" value="1"/>
</dbReference>
<evidence type="ECO:0000256" key="1">
    <source>
        <dbReference type="SAM" id="Phobius"/>
    </source>
</evidence>
<organism evidence="2 3">
    <name type="scientific">Candidatus Jacksonbacteria bacterium RIFCSPLOWO2_02_FULL_44_20</name>
    <dbReference type="NCBI Taxonomy" id="1798460"/>
    <lineage>
        <taxon>Bacteria</taxon>
        <taxon>Candidatus Jacksoniibacteriota</taxon>
    </lineage>
</organism>
<dbReference type="Pfam" id="PF07963">
    <property type="entry name" value="N_methyl"/>
    <property type="match status" value="1"/>
</dbReference>
<sequence length="204" mass="22589">MSRAFTLIEMLVTVSIIAIMTTFTVVNLGFQRNDRTVQKTAREFYGALQYARNLAVSGKVFKDENGDGALDVPNGYGIFFVLLLSGSEFFYKEQLYGDLYAGTTPKRYDSGTEEFGAGEILDQDISISLYFDNVLIGALGLPQTIFFATPRGDITYYDGISDVSLMVPTVQEIGIEFASIKDPSVKDRVIINSVTGQMYVNENQ</sequence>
<accession>A0A1G2A705</accession>
<dbReference type="AlphaFoldDB" id="A0A1G2A705"/>
<comment type="caution">
    <text evidence="2">The sequence shown here is derived from an EMBL/GenBank/DDBJ whole genome shotgun (WGS) entry which is preliminary data.</text>
</comment>
<dbReference type="NCBIfam" id="TIGR02532">
    <property type="entry name" value="IV_pilin_GFxxxE"/>
    <property type="match status" value="1"/>
</dbReference>